<dbReference type="AlphaFoldDB" id="A0A0A2WK35"/>
<keyword evidence="1" id="KW-0472">Membrane</keyword>
<keyword evidence="1" id="KW-1133">Transmembrane helix</keyword>
<sequence>MRSTTLQRILASIFLVLGTWCMLLPRMVEQLTIRPEHQVLTAASSVFIACFGAQAVLCGAVIWFAKFTPKTFLAFGLLGSIPFFAFNVYFYFVQPIFTKWMLLDFAGNVAILVCGLVGYRISHREHPLG</sequence>
<feature type="transmembrane region" description="Helical" evidence="1">
    <location>
        <begin position="40"/>
        <end position="65"/>
    </location>
</feature>
<feature type="transmembrane region" description="Helical" evidence="1">
    <location>
        <begin position="72"/>
        <end position="94"/>
    </location>
</feature>
<feature type="transmembrane region" description="Helical" evidence="1">
    <location>
        <begin position="9"/>
        <end position="28"/>
    </location>
</feature>
<comment type="caution">
    <text evidence="2">The sequence shown here is derived from an EMBL/GenBank/DDBJ whole genome shotgun (WGS) entry which is preliminary data.</text>
</comment>
<protein>
    <submittedName>
        <fullName evidence="2">Uncharacterized protein</fullName>
    </submittedName>
</protein>
<dbReference type="EMBL" id="JRKJ01000002">
    <property type="protein sequence ID" value="KGQ20546.1"/>
    <property type="molecule type" value="Genomic_DNA"/>
</dbReference>
<dbReference type="STRING" id="1300345.LF41_1083"/>
<dbReference type="RefSeq" id="WP_036164996.1">
    <property type="nucleotide sequence ID" value="NZ_JRKJ01000002.1"/>
</dbReference>
<reference evidence="2 3" key="1">
    <citation type="submission" date="2014-09" db="EMBL/GenBank/DDBJ databases">
        <title>Genome sequences of Lysobacter dokdonensis DS-58.</title>
        <authorList>
            <person name="Kim J.F."/>
            <person name="Kwak M.-J."/>
        </authorList>
    </citation>
    <scope>NUCLEOTIDE SEQUENCE [LARGE SCALE GENOMIC DNA]</scope>
    <source>
        <strain evidence="2 3">DS-58</strain>
    </source>
</reference>
<feature type="transmembrane region" description="Helical" evidence="1">
    <location>
        <begin position="100"/>
        <end position="119"/>
    </location>
</feature>
<organism evidence="2 3">
    <name type="scientific">Lysobacter dokdonensis DS-58</name>
    <dbReference type="NCBI Taxonomy" id="1300345"/>
    <lineage>
        <taxon>Bacteria</taxon>
        <taxon>Pseudomonadati</taxon>
        <taxon>Pseudomonadota</taxon>
        <taxon>Gammaproteobacteria</taxon>
        <taxon>Lysobacterales</taxon>
        <taxon>Lysobacteraceae</taxon>
        <taxon>Noviluteimonas</taxon>
    </lineage>
</organism>
<evidence type="ECO:0000313" key="2">
    <source>
        <dbReference type="EMBL" id="KGQ20546.1"/>
    </source>
</evidence>
<evidence type="ECO:0000313" key="3">
    <source>
        <dbReference type="Proteomes" id="UP000030518"/>
    </source>
</evidence>
<dbReference type="eggNOG" id="ENOG5032S8U">
    <property type="taxonomic scope" value="Bacteria"/>
</dbReference>
<keyword evidence="1" id="KW-0812">Transmembrane</keyword>
<dbReference type="OrthoDB" id="7064664at2"/>
<name>A0A0A2WK35_9GAMM</name>
<evidence type="ECO:0000256" key="1">
    <source>
        <dbReference type="SAM" id="Phobius"/>
    </source>
</evidence>
<accession>A0A0A2WK35</accession>
<proteinExistence type="predicted"/>
<gene>
    <name evidence="2" type="ORF">LF41_1083</name>
</gene>
<dbReference type="PATRIC" id="fig|1300345.3.peg.404"/>
<keyword evidence="3" id="KW-1185">Reference proteome</keyword>
<dbReference type="Proteomes" id="UP000030518">
    <property type="component" value="Unassembled WGS sequence"/>
</dbReference>